<evidence type="ECO:0000256" key="5">
    <source>
        <dbReference type="ARBA" id="ARBA00023163"/>
    </source>
</evidence>
<feature type="domain" description="Zn(2)-C6 fungal-type" evidence="8">
    <location>
        <begin position="359"/>
        <end position="391"/>
    </location>
</feature>
<comment type="caution">
    <text evidence="9">The sequence shown here is derived from an EMBL/GenBank/DDBJ whole genome shotgun (WGS) entry which is preliminary data.</text>
</comment>
<evidence type="ECO:0000256" key="7">
    <source>
        <dbReference type="SAM" id="MobiDB-lite"/>
    </source>
</evidence>
<dbReference type="GO" id="GO:0006351">
    <property type="term" value="P:DNA-templated transcription"/>
    <property type="evidence" value="ECO:0007669"/>
    <property type="project" value="InterPro"/>
</dbReference>
<dbReference type="Gene3D" id="4.10.240.10">
    <property type="entry name" value="Zn(2)-C6 fungal-type DNA-binding domain"/>
    <property type="match status" value="1"/>
</dbReference>
<dbReference type="SMART" id="SM00066">
    <property type="entry name" value="GAL4"/>
    <property type="match status" value="1"/>
</dbReference>
<dbReference type="SMART" id="SM00906">
    <property type="entry name" value="Fungal_trans"/>
    <property type="match status" value="1"/>
</dbReference>
<evidence type="ECO:0000256" key="3">
    <source>
        <dbReference type="ARBA" id="ARBA00023015"/>
    </source>
</evidence>
<keyword evidence="3" id="KW-0805">Transcription regulation</keyword>
<dbReference type="GO" id="GO:0008270">
    <property type="term" value="F:zinc ion binding"/>
    <property type="evidence" value="ECO:0007669"/>
    <property type="project" value="InterPro"/>
</dbReference>
<feature type="region of interest" description="Disordered" evidence="7">
    <location>
        <begin position="549"/>
        <end position="576"/>
    </location>
</feature>
<dbReference type="SUPFAM" id="SSF57701">
    <property type="entry name" value="Zn2/Cys6 DNA-binding domain"/>
    <property type="match status" value="1"/>
</dbReference>
<evidence type="ECO:0000313" key="9">
    <source>
        <dbReference type="EMBL" id="OBZ72956.1"/>
    </source>
</evidence>
<dbReference type="CDD" id="cd12148">
    <property type="entry name" value="fungal_TF_MHR"/>
    <property type="match status" value="1"/>
</dbReference>
<feature type="compositionally biased region" description="Acidic residues" evidence="7">
    <location>
        <begin position="562"/>
        <end position="572"/>
    </location>
</feature>
<reference evidence="9 10" key="1">
    <citation type="submission" date="2016-03" db="EMBL/GenBank/DDBJ databases">
        <title>Whole genome sequencing of Grifola frondosa 9006-11.</title>
        <authorList>
            <person name="Min B."/>
            <person name="Park H."/>
            <person name="Kim J.-G."/>
            <person name="Cho H."/>
            <person name="Oh Y.-L."/>
            <person name="Kong W.-S."/>
            <person name="Choi I.-G."/>
        </authorList>
    </citation>
    <scope>NUCLEOTIDE SEQUENCE [LARGE SCALE GENOMIC DNA]</scope>
    <source>
        <strain evidence="9 10">9006-11</strain>
    </source>
</reference>
<feature type="region of interest" description="Disordered" evidence="7">
    <location>
        <begin position="250"/>
        <end position="350"/>
    </location>
</feature>
<keyword evidence="5" id="KW-0804">Transcription</keyword>
<evidence type="ECO:0000256" key="4">
    <source>
        <dbReference type="ARBA" id="ARBA00023125"/>
    </source>
</evidence>
<feature type="region of interest" description="Disordered" evidence="7">
    <location>
        <begin position="1015"/>
        <end position="1085"/>
    </location>
</feature>
<dbReference type="GO" id="GO:0005634">
    <property type="term" value="C:nucleus"/>
    <property type="evidence" value="ECO:0007669"/>
    <property type="project" value="UniProtKB-SubCell"/>
</dbReference>
<gene>
    <name evidence="9" type="primary">priB_1</name>
    <name evidence="9" type="ORF">A0H81_06828</name>
</gene>
<dbReference type="PANTHER" id="PTHR31845">
    <property type="entry name" value="FINGER DOMAIN PROTEIN, PUTATIVE-RELATED"/>
    <property type="match status" value="1"/>
</dbReference>
<comment type="subcellular location">
    <subcellularLocation>
        <location evidence="1">Nucleus</location>
    </subcellularLocation>
</comment>
<dbReference type="GO" id="GO:0000981">
    <property type="term" value="F:DNA-binding transcription factor activity, RNA polymerase II-specific"/>
    <property type="evidence" value="ECO:0007669"/>
    <property type="project" value="InterPro"/>
</dbReference>
<feature type="region of interest" description="Disordered" evidence="7">
    <location>
        <begin position="488"/>
        <end position="521"/>
    </location>
</feature>
<dbReference type="STRING" id="5627.A0A1C7M9D2"/>
<dbReference type="PROSITE" id="PS50048">
    <property type="entry name" value="ZN2_CY6_FUNGAL_2"/>
    <property type="match status" value="1"/>
</dbReference>
<dbReference type="GO" id="GO:0000976">
    <property type="term" value="F:transcription cis-regulatory region binding"/>
    <property type="evidence" value="ECO:0007669"/>
    <property type="project" value="TreeGrafter"/>
</dbReference>
<feature type="region of interest" description="Disordered" evidence="7">
    <location>
        <begin position="1"/>
        <end position="55"/>
    </location>
</feature>
<accession>A0A1C7M9D2</accession>
<feature type="compositionally biased region" description="Polar residues" evidence="7">
    <location>
        <begin position="1030"/>
        <end position="1053"/>
    </location>
</feature>
<dbReference type="OMA" id="YIIRHSA"/>
<dbReference type="AlphaFoldDB" id="A0A1C7M9D2"/>
<evidence type="ECO:0000256" key="6">
    <source>
        <dbReference type="ARBA" id="ARBA00023242"/>
    </source>
</evidence>
<evidence type="ECO:0000259" key="8">
    <source>
        <dbReference type="PROSITE" id="PS50048"/>
    </source>
</evidence>
<feature type="compositionally biased region" description="Low complexity" evidence="7">
    <location>
        <begin position="250"/>
        <end position="267"/>
    </location>
</feature>
<feature type="compositionally biased region" description="Polar residues" evidence="7">
    <location>
        <begin position="268"/>
        <end position="279"/>
    </location>
</feature>
<dbReference type="InterPro" id="IPR036864">
    <property type="entry name" value="Zn2-C6_fun-type_DNA-bd_sf"/>
</dbReference>
<dbReference type="EMBL" id="LUGG01000007">
    <property type="protein sequence ID" value="OBZ72956.1"/>
    <property type="molecule type" value="Genomic_DNA"/>
</dbReference>
<dbReference type="InterPro" id="IPR007219">
    <property type="entry name" value="XnlR_reg_dom"/>
</dbReference>
<dbReference type="OrthoDB" id="39175at2759"/>
<feature type="compositionally biased region" description="Acidic residues" evidence="7">
    <location>
        <begin position="323"/>
        <end position="334"/>
    </location>
</feature>
<dbReference type="CDD" id="cd00067">
    <property type="entry name" value="GAL4"/>
    <property type="match status" value="1"/>
</dbReference>
<dbReference type="Proteomes" id="UP000092993">
    <property type="component" value="Unassembled WGS sequence"/>
</dbReference>
<evidence type="ECO:0000256" key="1">
    <source>
        <dbReference type="ARBA" id="ARBA00004123"/>
    </source>
</evidence>
<dbReference type="InterPro" id="IPR001138">
    <property type="entry name" value="Zn2Cys6_DnaBD"/>
</dbReference>
<sequence length="1235" mass="136198">MSQGVSPSGAGDLSQTRTSREEAQYRTAGQSSVPSHADRTSRTSPQSSSTMIGAPPVFYDPSQAVVPEGLDYDQWVATYERNQQQYGYDQPGLAAAQAVQPHQNQYNFVAEYMPPSNDQMSHFDNHFVRSTGDRPQRGIPGRISRRIQQHSDGAAVAAAVNYPVSSHSQISQHIPLSVAADASHTGYQGQQSYTLQQPGSATGSYFYPSVEHDTISSAVEPHQAYNFTHYQPNTDQYSTVATYTPNSDVVTLPSSSTTPSIGGTDDGQSVTYAASSQRPQPAVVTQAHPQPSIGRTPVRKDTGKATRGRGGRQPGKRQRIDDGADSDTQSDEDQLGGMPMNVSMPTRNPDNLPARLPGACKHCKKLKMRCEFPPDENTCRRCRASGHQCIVEGRKPRNAPNKREYLLAQIRQKDAIIQSLLKQVRSLESIHNPYLSTPLSIASYKMATSPTDRNSQNVIAWLERMQASVESAGQSAGAHAFNFESRLHTDDDSDAEDGADMNDPTERGSVGVQQTEDDEPLRDAEDKLYSLPDASVPIGLLANLSLSNDRKTPKKKSAANAGEEESQDDDDVGVANETYFAPGPAYDLKFRASLIQKDSPPEILIHGLVTPDDVEKLFKIYFDRVNVHCDVLDPELHTPKSTFTRCPFLFTVVCAISSRYYPEKSDIYPVAMHFAKHAAAQALLNGWKSVELAQAYILMSLYGVPARRWEEDRSWLYTGLAIRIATDLNLHQVSNVQPKSDRQRRELVNQCRVWLVCYNLDRSTATQFGKPSTIKEDFLIRNSADWYKRSPMNSPFNIGTSAYAQMLRIMSGFHDTINSDPSSRTGLNQQLDFRAVILQYDQQLTDYFEEWTQRFNEDSNLQDPALAFRASLLPFLTGYSRLVMYSFGFQQAFRRGIRAEDQLFLDNCFESAKTVIVSMVDTLAPSGYMRSSPEQYGHFVFASFASAFLLKLIRPEFAKLISRDRETEIFDIIGRLIEKLSSPEIAIDDRHTPKLHARFLAALLAKHRRDVAAAGRLQAQQPPPQSQNQDSHSTVPGTFSSLAGPSAGSSQHFLPSGPASGGLQDSIDGVNGHALAPPPSTLPPAESIFAQDAMYSSNPGTTDLFQFDQPTTGGAGGFDETLGALLALQSPAYWKDMMMPGFSWPESPPAPSEESMSSHSRFELNYPELRATSAVGALQHLPSLAVTSISNIQAHTRPLRLEGIIRLKGCYPLVAIQSQFQDDDATCLLQAGVYI</sequence>
<dbReference type="InterPro" id="IPR051089">
    <property type="entry name" value="prtT"/>
</dbReference>
<keyword evidence="10" id="KW-1185">Reference proteome</keyword>
<keyword evidence="2" id="KW-0479">Metal-binding</keyword>
<proteinExistence type="predicted"/>
<name>A0A1C7M9D2_GRIFR</name>
<protein>
    <submittedName>
        <fullName evidence="9">Protein priB</fullName>
    </submittedName>
</protein>
<feature type="compositionally biased region" description="Acidic residues" evidence="7">
    <location>
        <begin position="491"/>
        <end position="500"/>
    </location>
</feature>
<feature type="compositionally biased region" description="Basic residues" evidence="7">
    <location>
        <begin position="306"/>
        <end position="317"/>
    </location>
</feature>
<keyword evidence="6" id="KW-0539">Nucleus</keyword>
<keyword evidence="4" id="KW-0238">DNA-binding</keyword>
<organism evidence="9 10">
    <name type="scientific">Grifola frondosa</name>
    <name type="common">Maitake</name>
    <name type="synonym">Polyporus frondosus</name>
    <dbReference type="NCBI Taxonomy" id="5627"/>
    <lineage>
        <taxon>Eukaryota</taxon>
        <taxon>Fungi</taxon>
        <taxon>Dikarya</taxon>
        <taxon>Basidiomycota</taxon>
        <taxon>Agaricomycotina</taxon>
        <taxon>Agaricomycetes</taxon>
        <taxon>Polyporales</taxon>
        <taxon>Grifolaceae</taxon>
        <taxon>Grifola</taxon>
    </lineage>
</organism>
<evidence type="ECO:0000313" key="10">
    <source>
        <dbReference type="Proteomes" id="UP000092993"/>
    </source>
</evidence>
<dbReference type="PANTHER" id="PTHR31845:SF19">
    <property type="entry name" value="TRANSCRIPTION FACTOR DOMAIN-CONTAINING PROTEIN"/>
    <property type="match status" value="1"/>
</dbReference>
<dbReference type="PROSITE" id="PS00463">
    <property type="entry name" value="ZN2_CY6_FUNGAL_1"/>
    <property type="match status" value="1"/>
</dbReference>
<evidence type="ECO:0000256" key="2">
    <source>
        <dbReference type="ARBA" id="ARBA00022723"/>
    </source>
</evidence>
<dbReference type="Pfam" id="PF04082">
    <property type="entry name" value="Fungal_trans"/>
    <property type="match status" value="1"/>
</dbReference>